<evidence type="ECO:0000259" key="10">
    <source>
        <dbReference type="Pfam" id="PF23559"/>
    </source>
</evidence>
<evidence type="ECO:0000256" key="1">
    <source>
        <dbReference type="ARBA" id="ARBA00008894"/>
    </source>
</evidence>
<keyword evidence="3" id="KW-0677">Repeat</keyword>
<feature type="compositionally biased region" description="Polar residues" evidence="7">
    <location>
        <begin position="340"/>
        <end position="359"/>
    </location>
</feature>
<evidence type="ECO:0000256" key="2">
    <source>
        <dbReference type="ARBA" id="ARBA00022614"/>
    </source>
</evidence>
<dbReference type="Gramene" id="OQU80796">
    <property type="protein sequence ID" value="OQU80796"/>
    <property type="gene ID" value="SORBI_3007G186600"/>
</dbReference>
<dbReference type="AlphaFoldDB" id="A0A1Z5RBN6"/>
<dbReference type="Pfam" id="PF00931">
    <property type="entry name" value="NB-ARC"/>
    <property type="match status" value="2"/>
</dbReference>
<dbReference type="PANTHER" id="PTHR23155">
    <property type="entry name" value="DISEASE RESISTANCE PROTEIN RP"/>
    <property type="match status" value="1"/>
</dbReference>
<reference evidence="12 13" key="1">
    <citation type="journal article" date="2009" name="Nature">
        <title>The Sorghum bicolor genome and the diversification of grasses.</title>
        <authorList>
            <person name="Paterson A.H."/>
            <person name="Bowers J.E."/>
            <person name="Bruggmann R."/>
            <person name="Dubchak I."/>
            <person name="Grimwood J."/>
            <person name="Gundlach H."/>
            <person name="Haberer G."/>
            <person name="Hellsten U."/>
            <person name="Mitros T."/>
            <person name="Poliakov A."/>
            <person name="Schmutz J."/>
            <person name="Spannagl M."/>
            <person name="Tang H."/>
            <person name="Wang X."/>
            <person name="Wicker T."/>
            <person name="Bharti A.K."/>
            <person name="Chapman J."/>
            <person name="Feltus F.A."/>
            <person name="Gowik U."/>
            <person name="Grigoriev I.V."/>
            <person name="Lyons E."/>
            <person name="Maher C.A."/>
            <person name="Martis M."/>
            <person name="Narechania A."/>
            <person name="Otillar R.P."/>
            <person name="Penning B.W."/>
            <person name="Salamov A.A."/>
            <person name="Wang Y."/>
            <person name="Zhang L."/>
            <person name="Carpita N.C."/>
            <person name="Freeling M."/>
            <person name="Gingle A.R."/>
            <person name="Hash C.T."/>
            <person name="Keller B."/>
            <person name="Klein P."/>
            <person name="Kresovich S."/>
            <person name="McCann M.C."/>
            <person name="Ming R."/>
            <person name="Peterson D.G."/>
            <person name="Mehboob-ur-Rahman"/>
            <person name="Ware D."/>
            <person name="Westhoff P."/>
            <person name="Mayer K.F."/>
            <person name="Messing J."/>
            <person name="Rokhsar D.S."/>
        </authorList>
    </citation>
    <scope>NUCLEOTIDE SEQUENCE [LARGE SCALE GENOMIC DNA]</scope>
    <source>
        <strain evidence="13">cv. BTx623</strain>
    </source>
</reference>
<feature type="domain" description="Disease resistance protein winged helix" evidence="10">
    <location>
        <begin position="665"/>
        <end position="736"/>
    </location>
</feature>
<dbReference type="Gene3D" id="3.80.10.10">
    <property type="entry name" value="Ribonuclease Inhibitor"/>
    <property type="match status" value="1"/>
</dbReference>
<evidence type="ECO:0000313" key="13">
    <source>
        <dbReference type="Proteomes" id="UP000000768"/>
    </source>
</evidence>
<dbReference type="InterPro" id="IPR044974">
    <property type="entry name" value="Disease_R_plants"/>
</dbReference>
<dbReference type="InParanoid" id="A0A1Z5RBN6"/>
<dbReference type="FunFam" id="1.10.10.10:FF:000322">
    <property type="entry name" value="Probable disease resistance protein At1g63360"/>
    <property type="match status" value="1"/>
</dbReference>
<dbReference type="Proteomes" id="UP000000768">
    <property type="component" value="Chromosome 7"/>
</dbReference>
<evidence type="ECO:0000259" key="11">
    <source>
        <dbReference type="Pfam" id="PF23598"/>
    </source>
</evidence>
<protein>
    <recommendedName>
        <fullName evidence="14">NB-ARC domain-containing protein</fullName>
    </recommendedName>
</protein>
<dbReference type="EMBL" id="CM000766">
    <property type="protein sequence ID" value="OQU80796.1"/>
    <property type="molecule type" value="Genomic_DNA"/>
</dbReference>
<organism evidence="12 13">
    <name type="scientific">Sorghum bicolor</name>
    <name type="common">Sorghum</name>
    <name type="synonym">Sorghum vulgare</name>
    <dbReference type="NCBI Taxonomy" id="4558"/>
    <lineage>
        <taxon>Eukaryota</taxon>
        <taxon>Viridiplantae</taxon>
        <taxon>Streptophyta</taxon>
        <taxon>Embryophyta</taxon>
        <taxon>Tracheophyta</taxon>
        <taxon>Spermatophyta</taxon>
        <taxon>Magnoliopsida</taxon>
        <taxon>Liliopsida</taxon>
        <taxon>Poales</taxon>
        <taxon>Poaceae</taxon>
        <taxon>PACMAD clade</taxon>
        <taxon>Panicoideae</taxon>
        <taxon>Andropogonodae</taxon>
        <taxon>Andropogoneae</taxon>
        <taxon>Sorghinae</taxon>
        <taxon>Sorghum</taxon>
    </lineage>
</organism>
<gene>
    <name evidence="12" type="ORF">SORBI_3007G186600</name>
</gene>
<evidence type="ECO:0000256" key="5">
    <source>
        <dbReference type="ARBA" id="ARBA00022821"/>
    </source>
</evidence>
<dbReference type="OrthoDB" id="674604at2759"/>
<evidence type="ECO:0000259" key="8">
    <source>
        <dbReference type="Pfam" id="PF00931"/>
    </source>
</evidence>
<dbReference type="Pfam" id="PF23598">
    <property type="entry name" value="LRR_14"/>
    <property type="match status" value="2"/>
</dbReference>
<dbReference type="PRINTS" id="PR00364">
    <property type="entry name" value="DISEASERSIST"/>
</dbReference>
<evidence type="ECO:0000256" key="6">
    <source>
        <dbReference type="ARBA" id="ARBA00023054"/>
    </source>
</evidence>
<dbReference type="Pfam" id="PF23559">
    <property type="entry name" value="WHD_DRP"/>
    <property type="match status" value="1"/>
</dbReference>
<evidence type="ECO:0000256" key="4">
    <source>
        <dbReference type="ARBA" id="ARBA00022741"/>
    </source>
</evidence>
<evidence type="ECO:0000256" key="3">
    <source>
        <dbReference type="ARBA" id="ARBA00022737"/>
    </source>
</evidence>
<feature type="domain" description="Disease resistance N-terminal" evidence="9">
    <location>
        <begin position="14"/>
        <end position="97"/>
    </location>
</feature>
<dbReference type="SUPFAM" id="SSF52540">
    <property type="entry name" value="P-loop containing nucleoside triphosphate hydrolases"/>
    <property type="match status" value="2"/>
</dbReference>
<dbReference type="Gene3D" id="1.20.5.4130">
    <property type="match status" value="1"/>
</dbReference>
<dbReference type="InterPro" id="IPR036388">
    <property type="entry name" value="WH-like_DNA-bd_sf"/>
</dbReference>
<dbReference type="InterPro" id="IPR041118">
    <property type="entry name" value="Rx_N"/>
</dbReference>
<dbReference type="InterPro" id="IPR027417">
    <property type="entry name" value="P-loop_NTPase"/>
</dbReference>
<reference evidence="13" key="2">
    <citation type="journal article" date="2018" name="Plant J.">
        <title>The Sorghum bicolor reference genome: improved assembly, gene annotations, a transcriptome atlas, and signatures of genome organization.</title>
        <authorList>
            <person name="McCormick R.F."/>
            <person name="Truong S.K."/>
            <person name="Sreedasyam A."/>
            <person name="Jenkins J."/>
            <person name="Shu S."/>
            <person name="Sims D."/>
            <person name="Kennedy M."/>
            <person name="Amirebrahimi M."/>
            <person name="Weers B.D."/>
            <person name="McKinley B."/>
            <person name="Mattison A."/>
            <person name="Morishige D.T."/>
            <person name="Grimwood J."/>
            <person name="Schmutz J."/>
            <person name="Mullet J.E."/>
        </authorList>
    </citation>
    <scope>NUCLEOTIDE SEQUENCE [LARGE SCALE GENOMIC DNA]</scope>
    <source>
        <strain evidence="13">cv. BTx623</strain>
    </source>
</reference>
<feature type="region of interest" description="Disordered" evidence="7">
    <location>
        <begin position="340"/>
        <end position="371"/>
    </location>
</feature>
<dbReference type="GO" id="GO:0002758">
    <property type="term" value="P:innate immune response-activating signaling pathway"/>
    <property type="evidence" value="ECO:0007669"/>
    <property type="project" value="UniProtKB-ARBA"/>
</dbReference>
<comment type="similarity">
    <text evidence="1">Belongs to the disease resistance NB-LRR family.</text>
</comment>
<feature type="domain" description="NB-ARC" evidence="8">
    <location>
        <begin position="172"/>
        <end position="326"/>
    </location>
</feature>
<dbReference type="KEGG" id="sbi:8060915"/>
<keyword evidence="2" id="KW-0433">Leucine-rich repeat</keyword>
<dbReference type="InterPro" id="IPR032675">
    <property type="entry name" value="LRR_dom_sf"/>
</dbReference>
<keyword evidence="6" id="KW-0175">Coiled coil</keyword>
<dbReference type="CDD" id="cd14798">
    <property type="entry name" value="RX-CC_like"/>
    <property type="match status" value="1"/>
</dbReference>
<name>A0A1Z5RBN6_SORBI</name>
<keyword evidence="4" id="KW-0547">Nucleotide-binding</keyword>
<dbReference type="InterPro" id="IPR042197">
    <property type="entry name" value="Apaf_helical"/>
</dbReference>
<evidence type="ECO:0008006" key="14">
    <source>
        <dbReference type="Google" id="ProtNLM"/>
    </source>
</evidence>
<feature type="domain" description="Disease resistance R13L4/SHOC-2-like LRR" evidence="11">
    <location>
        <begin position="956"/>
        <end position="1202"/>
    </location>
</feature>
<dbReference type="InterPro" id="IPR055414">
    <property type="entry name" value="LRR_R13L4/SHOC2-like"/>
</dbReference>
<proteinExistence type="inferred from homology"/>
<dbReference type="PANTHER" id="PTHR23155:SF1114">
    <property type="entry name" value="OS02G0475500 PROTEIN"/>
    <property type="match status" value="1"/>
</dbReference>
<feature type="domain" description="NB-ARC" evidence="8">
    <location>
        <begin position="397"/>
        <end position="578"/>
    </location>
</feature>
<dbReference type="Gene3D" id="3.40.50.300">
    <property type="entry name" value="P-loop containing nucleotide triphosphate hydrolases"/>
    <property type="match status" value="2"/>
</dbReference>
<keyword evidence="13" id="KW-1185">Reference proteome</keyword>
<sequence>MEATVLSVGKSVLDATLSYTRSAVAEEVALQLRIQNDHDFVRDELQMMQSFLMAADEEPEDDNRVSNTWYKQVGSVAYDVEDCLHDFSVHLDRSSCWPLVRKLRERRRIAGRMKELRAKVEDVSKRNMRYQLFRDPASRPAATAAEQRSRTEAAIFGINEARHANKADLVHLVNNGSEKLGVIAVWGTSGDLGQTSVIRAAYDHAHVRSRFPCRAWVRVTDPFSPREFVQSLVDQFTSDVGVHVLLETEKELATEFSRYVEDNRYLIVLNNVSTIEQWDRIKICFPNKMKGSRIIVSTTQVEVANLCPGQEIQVSELSQLSADQTLYAFYDKDSQDTEAVTGSNVATTSAHNSLSPTKKNPSEGADGNNAARNNLTRIYSLEEESRLIGRDREKSDIMELILNQSGQELPVISVWGMGGLGKTTLVKDSYQSQSLSSMFEKRACVTVMHPFILGEFLKNLVMQLDVESSERSVIHFGGSTRKSLATLEVEDLIKELARLLENKRCLIVLDDLSSTAVWDSIIRSFPRINNTSRIIVTTREENVARHCSSRPENVYKLNVLQYKDALDLFTKKVFKETSDLDSHPELIHEAKMILKKCNGLPLAIVTIGGFLANQPKTVLEWRKLNKHICAELEMNPELEVIKSILTKSYDGLPYHLKSCFLYLSIFPEDHKVSRRRLVRRWIAEGYSREIRDKTVEEVADSYLMELIDRSMVLPSQQSDYSRKAIDSCHVHDLMREIGISKSMEENLVYRLEGAGSSSKSQGIVRHLAISSNWKGDKSEFENLVDLSRVRSVTVFGTVRPFYFSEKMRMLRVLDLEGTEGLVDHHLGQIGELYHLKYLSLRGCGDIYYLPESFGNLRQLETLNIAFTNVRKLPKTITRLTKLQLLRAGTVGNNEAAVGGQLCLLTLFSMACCAAWCAPRLLKRRLNFDGEPNRDDVCTVCCCSLIPLLATRESLRGVQLPNGIRKLKAMQTMGLVNLAHGKKVLRDIGTLTQLRKLAVTGISRKNAAELCFAISSLSSLESLLLRADGNIGLLGCLLFMPTPPRNLQSLKLYGTLGPELPTWIAGIQSLVKLTLRSTRMLDVDTTIEAIGRLPNLTILRLRRESFIGHELSFTFREGLFPSLTVMEFDRPLRLQSVEFHRGAMPKLEYLNFCAWYSETRIGLLSGLSNLRGLKHFTLSGSTYDDEFVEDLRAQIERNPNAPVFKRQ</sequence>
<dbReference type="STRING" id="4558.A0A1Z5RBN6"/>
<dbReference type="Gene3D" id="1.10.10.10">
    <property type="entry name" value="Winged helix-like DNA-binding domain superfamily/Winged helix DNA-binding domain"/>
    <property type="match status" value="1"/>
</dbReference>
<dbReference type="GO" id="GO:0009626">
    <property type="term" value="P:plant-type hypersensitive response"/>
    <property type="evidence" value="ECO:0007669"/>
    <property type="project" value="UniProtKB-ARBA"/>
</dbReference>
<evidence type="ECO:0000313" key="12">
    <source>
        <dbReference type="EMBL" id="OQU80796.1"/>
    </source>
</evidence>
<dbReference type="SUPFAM" id="SSF52058">
    <property type="entry name" value="L domain-like"/>
    <property type="match status" value="1"/>
</dbReference>
<feature type="domain" description="Disease resistance R13L4/SHOC-2-like LRR" evidence="11">
    <location>
        <begin position="789"/>
        <end position="889"/>
    </location>
</feature>
<dbReference type="OMA" id="AIDSCHV"/>
<dbReference type="Gene3D" id="1.10.8.430">
    <property type="entry name" value="Helical domain of apoptotic protease-activating factors"/>
    <property type="match status" value="1"/>
</dbReference>
<dbReference type="Pfam" id="PF18052">
    <property type="entry name" value="Rx_N"/>
    <property type="match status" value="1"/>
</dbReference>
<dbReference type="eggNOG" id="KOG4658">
    <property type="taxonomic scope" value="Eukaryota"/>
</dbReference>
<dbReference type="GO" id="GO:0043531">
    <property type="term" value="F:ADP binding"/>
    <property type="evidence" value="ECO:0007669"/>
    <property type="project" value="InterPro"/>
</dbReference>
<keyword evidence="5" id="KW-0611">Plant defense</keyword>
<dbReference type="InterPro" id="IPR038005">
    <property type="entry name" value="RX-like_CC"/>
</dbReference>
<evidence type="ECO:0000259" key="9">
    <source>
        <dbReference type="Pfam" id="PF18052"/>
    </source>
</evidence>
<accession>A0A1Z5RBN6</accession>
<dbReference type="GO" id="GO:0042742">
    <property type="term" value="P:defense response to bacterium"/>
    <property type="evidence" value="ECO:0007669"/>
    <property type="project" value="UniProtKB-ARBA"/>
</dbReference>
<dbReference type="InterPro" id="IPR002182">
    <property type="entry name" value="NB-ARC"/>
</dbReference>
<dbReference type="InterPro" id="IPR058922">
    <property type="entry name" value="WHD_DRP"/>
</dbReference>
<evidence type="ECO:0000256" key="7">
    <source>
        <dbReference type="SAM" id="MobiDB-lite"/>
    </source>
</evidence>